<feature type="region of interest" description="Disordered" evidence="15">
    <location>
        <begin position="271"/>
        <end position="298"/>
    </location>
</feature>
<keyword evidence="6" id="KW-0276">Fatty acid metabolism</keyword>
<evidence type="ECO:0000256" key="6">
    <source>
        <dbReference type="ARBA" id="ARBA00022832"/>
    </source>
</evidence>
<evidence type="ECO:0000256" key="14">
    <source>
        <dbReference type="RuleBase" id="RU003975"/>
    </source>
</evidence>
<evidence type="ECO:0000256" key="8">
    <source>
        <dbReference type="ARBA" id="ARBA00023002"/>
    </source>
</evidence>
<dbReference type="EC" id="1.13.11.-" evidence="14"/>
<evidence type="ECO:0000256" key="10">
    <source>
        <dbReference type="ARBA" id="ARBA00023098"/>
    </source>
</evidence>
<comment type="cofactor">
    <cofactor evidence="1 13">
        <name>Fe cation</name>
        <dbReference type="ChEBI" id="CHEBI:24875"/>
    </cofactor>
</comment>
<dbReference type="OrthoDB" id="407298at2759"/>
<dbReference type="GO" id="GO:0016702">
    <property type="term" value="F:oxidoreductase activity, acting on single donors with incorporation of molecular oxygen, incorporation of two atoms of oxygen"/>
    <property type="evidence" value="ECO:0007669"/>
    <property type="project" value="InterPro"/>
</dbReference>
<keyword evidence="10" id="KW-0443">Lipid metabolism</keyword>
<evidence type="ECO:0000256" key="12">
    <source>
        <dbReference type="PROSITE-ProRule" id="PRU00152"/>
    </source>
</evidence>
<dbReference type="Proteomes" id="UP000504603">
    <property type="component" value="Unplaced"/>
</dbReference>
<dbReference type="PRINTS" id="PR00468">
    <property type="entry name" value="PLTLPOXGNASE"/>
</dbReference>
<evidence type="ECO:0000256" key="13">
    <source>
        <dbReference type="RuleBase" id="RU003974"/>
    </source>
</evidence>
<dbReference type="GO" id="GO:0034440">
    <property type="term" value="P:lipid oxidation"/>
    <property type="evidence" value="ECO:0007669"/>
    <property type="project" value="InterPro"/>
</dbReference>
<accession>A0A6J1DK43</accession>
<evidence type="ECO:0000256" key="3">
    <source>
        <dbReference type="ARBA" id="ARBA00022516"/>
    </source>
</evidence>
<sequence>MVVPAIAVVTVIPKTGEKIPEGHVITLKFASNDLNNENEKPMIEGRAEVQGRRSKSESHMYVAKIEVEDNFGEIGAVIVEIPENLDEKYIETVSLSFSPSRSTIFSCNSWVQPKNLIPDPRIFFSTKQSYLPARTPPGLVKLRNEDLENLRGKRGEKDGEEEEDMNERHAFERIYNYDVYNDLGNTDEDMELKRPVLGGPGRPYPRRCRTGRPPSARDPQSEKRSSAPFYVPRDEAFSEVKEALFTKKPVTPTPTLLGTKSFDNFAQIDLMFGDGIKPPNPPPPPPQPQPQPSGKSSVFGLVEGIDYLPPVSYENPYASDDHNDDEKKKPSDDYDDKDPKSDDKEKEKKIQPPAVIKFEPPECMKRDKFIWLSDSEFARHTLAGLNPYGIQRVMSWPLTSQLDENVYGPKQSILDSNLINKLIGITGMTAETAVRDKKLYILDYHDTLMQFVKKVRSVKGTTLYGSRTLFFLNSDDNTLRPLAIELSRPPMNGKKQWKQGFSPSTTDATQNWLWRLAKSHVLAHDSCFHELIVHWLRTHCAVEPYIIATNRQLSTMHPIYRLLHPHFRFTIRINSNAREILVNGGGIIESTFSTAKYSMELSSLVYEKDWKFELQALPEDLIHRGMAEREGNGVKLNIQDYPFANDGLLLWDALKEWVSQYVRHYYPGDQAGDVLVQNDKEIQKWWTEIKEKGHPDKKGEGMWPNLTTREELINIVTTIAW</sequence>
<protein>
    <recommendedName>
        <fullName evidence="14">Lipoxygenase</fullName>
        <ecNumber evidence="14">1.13.11.-</ecNumber>
    </recommendedName>
</protein>
<evidence type="ECO:0000256" key="11">
    <source>
        <dbReference type="ARBA" id="ARBA00023160"/>
    </source>
</evidence>
<reference evidence="19" key="1">
    <citation type="submission" date="2025-08" db="UniProtKB">
        <authorList>
            <consortium name="RefSeq"/>
        </authorList>
    </citation>
    <scope>IDENTIFICATION</scope>
    <source>
        <strain evidence="19">OHB3-1</strain>
    </source>
</reference>
<gene>
    <name evidence="19" type="primary">LOC111021225</name>
</gene>
<evidence type="ECO:0000259" key="17">
    <source>
        <dbReference type="PROSITE" id="PS51393"/>
    </source>
</evidence>
<dbReference type="SMART" id="SM00308">
    <property type="entry name" value="LH2"/>
    <property type="match status" value="1"/>
</dbReference>
<dbReference type="InterPro" id="IPR013819">
    <property type="entry name" value="LipOase_C"/>
</dbReference>
<feature type="compositionally biased region" description="Basic and acidic residues" evidence="15">
    <location>
        <begin position="319"/>
        <end position="350"/>
    </location>
</feature>
<dbReference type="InterPro" id="IPR036226">
    <property type="entry name" value="LipOase_C_sf"/>
</dbReference>
<dbReference type="InterPro" id="IPR020834">
    <property type="entry name" value="LipOase_CS"/>
</dbReference>
<proteinExistence type="inferred from homology"/>
<dbReference type="AlphaFoldDB" id="A0A6J1DK43"/>
<dbReference type="SUPFAM" id="SSF48484">
    <property type="entry name" value="Lipoxigenase"/>
    <property type="match status" value="1"/>
</dbReference>
<organism evidence="18 19">
    <name type="scientific">Momordica charantia</name>
    <name type="common">Bitter gourd</name>
    <name type="synonym">Balsam pear</name>
    <dbReference type="NCBI Taxonomy" id="3673"/>
    <lineage>
        <taxon>Eukaryota</taxon>
        <taxon>Viridiplantae</taxon>
        <taxon>Streptophyta</taxon>
        <taxon>Embryophyta</taxon>
        <taxon>Tracheophyta</taxon>
        <taxon>Spermatophyta</taxon>
        <taxon>Magnoliopsida</taxon>
        <taxon>eudicotyledons</taxon>
        <taxon>Gunneridae</taxon>
        <taxon>Pentapetalae</taxon>
        <taxon>rosids</taxon>
        <taxon>fabids</taxon>
        <taxon>Cucurbitales</taxon>
        <taxon>Cucurbitaceae</taxon>
        <taxon>Momordiceae</taxon>
        <taxon>Momordica</taxon>
    </lineage>
</organism>
<dbReference type="InterPro" id="IPR001024">
    <property type="entry name" value="PLAT/LH2_dom"/>
</dbReference>
<evidence type="ECO:0000256" key="2">
    <source>
        <dbReference type="ARBA" id="ARBA00009419"/>
    </source>
</evidence>
<dbReference type="GO" id="GO:0031408">
    <property type="term" value="P:oxylipin biosynthetic process"/>
    <property type="evidence" value="ECO:0007669"/>
    <property type="project" value="UniProtKB-UniRule"/>
</dbReference>
<keyword evidence="4 13" id="KW-0479">Metal-binding</keyword>
<dbReference type="Gene3D" id="2.60.60.20">
    <property type="entry name" value="PLAT/LH2 domain"/>
    <property type="match status" value="1"/>
</dbReference>
<evidence type="ECO:0000256" key="9">
    <source>
        <dbReference type="ARBA" id="ARBA00023004"/>
    </source>
</evidence>
<dbReference type="GO" id="GO:0046872">
    <property type="term" value="F:metal ion binding"/>
    <property type="evidence" value="ECO:0007669"/>
    <property type="project" value="UniProtKB-UniRule"/>
</dbReference>
<keyword evidence="18" id="KW-1185">Reference proteome</keyword>
<dbReference type="Pfam" id="PF00305">
    <property type="entry name" value="Lipoxygenase"/>
    <property type="match status" value="2"/>
</dbReference>
<dbReference type="PROSITE" id="PS51393">
    <property type="entry name" value="LIPOXYGENASE_3"/>
    <property type="match status" value="1"/>
</dbReference>
<dbReference type="UniPathway" id="UPA00382"/>
<dbReference type="RefSeq" id="XP_022153789.1">
    <property type="nucleotide sequence ID" value="XM_022298097.1"/>
</dbReference>
<evidence type="ECO:0000313" key="19">
    <source>
        <dbReference type="RefSeq" id="XP_022153789.1"/>
    </source>
</evidence>
<dbReference type="GeneID" id="111021225"/>
<dbReference type="Gene3D" id="4.10.372.10">
    <property type="entry name" value="Lipoxygenase-1, Domain 3"/>
    <property type="match status" value="1"/>
</dbReference>
<feature type="region of interest" description="Disordered" evidence="15">
    <location>
        <begin position="310"/>
        <end position="353"/>
    </location>
</feature>
<dbReference type="Gene3D" id="3.10.450.60">
    <property type="match status" value="1"/>
</dbReference>
<keyword evidence="9 13" id="KW-0408">Iron</keyword>
<evidence type="ECO:0000259" key="16">
    <source>
        <dbReference type="PROSITE" id="PS50095"/>
    </source>
</evidence>
<keyword evidence="11 14" id="KW-0275">Fatty acid biosynthesis</keyword>
<feature type="compositionally biased region" description="Pro residues" evidence="15">
    <location>
        <begin position="278"/>
        <end position="291"/>
    </location>
</feature>
<comment type="pathway">
    <text evidence="14">Lipid metabolism; oxylipin biosynthesis.</text>
</comment>
<comment type="caution">
    <text evidence="12">Lacks conserved residue(s) required for the propagation of feature annotation.</text>
</comment>
<name>A0A6J1DK43_MOMCH</name>
<keyword evidence="3 14" id="KW-0444">Lipid biosynthesis</keyword>
<dbReference type="PROSITE" id="PS00081">
    <property type="entry name" value="LIPOXYGENASE_2"/>
    <property type="match status" value="1"/>
</dbReference>
<comment type="function">
    <text evidence="14">Plant lipoxygenase may be involved in a number of diverse aspects of plant physiology including growth and development, pest resistance, and senescence or responses to wounding.</text>
</comment>
<dbReference type="SUPFAM" id="SSF49723">
    <property type="entry name" value="Lipase/lipooxygenase domain (PLAT/LH2 domain)"/>
    <property type="match status" value="1"/>
</dbReference>
<dbReference type="Gene3D" id="1.20.245.10">
    <property type="entry name" value="Lipoxygenase-1, Domain 5"/>
    <property type="match status" value="1"/>
</dbReference>
<feature type="domain" description="PLAT" evidence="16">
    <location>
        <begin position="7"/>
        <end position="125"/>
    </location>
</feature>
<dbReference type="PROSITE" id="PS00711">
    <property type="entry name" value="LIPOXYGENASE_1"/>
    <property type="match status" value="1"/>
</dbReference>
<dbReference type="InterPro" id="IPR036392">
    <property type="entry name" value="PLAT/LH2_dom_sf"/>
</dbReference>
<dbReference type="PRINTS" id="PR00087">
    <property type="entry name" value="LIPOXYGENASE"/>
</dbReference>
<evidence type="ECO:0000256" key="5">
    <source>
        <dbReference type="ARBA" id="ARBA00022767"/>
    </source>
</evidence>
<dbReference type="PANTHER" id="PTHR11771">
    <property type="entry name" value="LIPOXYGENASE"/>
    <property type="match status" value="1"/>
</dbReference>
<dbReference type="KEGG" id="mcha:111021225"/>
<evidence type="ECO:0000256" key="7">
    <source>
        <dbReference type="ARBA" id="ARBA00022964"/>
    </source>
</evidence>
<comment type="similarity">
    <text evidence="2 13">Belongs to the lipoxygenase family.</text>
</comment>
<feature type="domain" description="Lipoxygenase" evidence="17">
    <location>
        <begin position="129"/>
        <end position="721"/>
    </location>
</feature>
<feature type="non-terminal residue" evidence="19">
    <location>
        <position position="721"/>
    </location>
</feature>
<evidence type="ECO:0000256" key="15">
    <source>
        <dbReference type="SAM" id="MobiDB-lite"/>
    </source>
</evidence>
<evidence type="ECO:0000256" key="4">
    <source>
        <dbReference type="ARBA" id="ARBA00022723"/>
    </source>
</evidence>
<dbReference type="InterPro" id="IPR001246">
    <property type="entry name" value="LipOase_plant"/>
</dbReference>
<dbReference type="InterPro" id="IPR020833">
    <property type="entry name" value="LipOase_Fe_BS"/>
</dbReference>
<dbReference type="PROSITE" id="PS50095">
    <property type="entry name" value="PLAT"/>
    <property type="match status" value="1"/>
</dbReference>
<keyword evidence="5 14" id="KW-0925">Oxylipin biosynthesis</keyword>
<dbReference type="GO" id="GO:0006633">
    <property type="term" value="P:fatty acid biosynthetic process"/>
    <property type="evidence" value="ECO:0007669"/>
    <property type="project" value="UniProtKB-KW"/>
</dbReference>
<dbReference type="Gene3D" id="4.10.375.10">
    <property type="entry name" value="Lipoxygenase-1, Domain 2"/>
    <property type="match status" value="1"/>
</dbReference>
<evidence type="ECO:0000313" key="18">
    <source>
        <dbReference type="Proteomes" id="UP000504603"/>
    </source>
</evidence>
<keyword evidence="7 13" id="KW-0223">Dioxygenase</keyword>
<dbReference type="InterPro" id="IPR027433">
    <property type="entry name" value="Lipoxygenase_dom_3"/>
</dbReference>
<keyword evidence="8 13" id="KW-0560">Oxidoreductase</keyword>
<dbReference type="InterPro" id="IPR000907">
    <property type="entry name" value="LipOase"/>
</dbReference>
<evidence type="ECO:0000256" key="1">
    <source>
        <dbReference type="ARBA" id="ARBA00001962"/>
    </source>
</evidence>
<feature type="region of interest" description="Disordered" evidence="15">
    <location>
        <begin position="190"/>
        <end position="230"/>
    </location>
</feature>